<evidence type="ECO:0000313" key="1">
    <source>
        <dbReference type="EMBL" id="KAI5060827.1"/>
    </source>
</evidence>
<gene>
    <name evidence="1" type="ORF">GOP47_0023332</name>
</gene>
<keyword evidence="2" id="KW-1185">Reference proteome</keyword>
<dbReference type="Proteomes" id="UP000886520">
    <property type="component" value="Chromosome 23"/>
</dbReference>
<name>A0A9D4U3P6_ADICA</name>
<protein>
    <submittedName>
        <fullName evidence="1">Uncharacterized protein</fullName>
    </submittedName>
</protein>
<dbReference type="AlphaFoldDB" id="A0A9D4U3P6"/>
<evidence type="ECO:0000313" key="2">
    <source>
        <dbReference type="Proteomes" id="UP000886520"/>
    </source>
</evidence>
<dbReference type="EMBL" id="JABFUD020000023">
    <property type="protein sequence ID" value="KAI5060827.1"/>
    <property type="molecule type" value="Genomic_DNA"/>
</dbReference>
<accession>A0A9D4U3P6</accession>
<sequence length="126" mass="14069">MGRLLVDRCQCFVQSQVAGAKDDITSLEMKQGTLGPTTIKFMIWDSERDICKTPDYPDVYAKCDIVQIICGSQDLEGRQCYDVYVGSDIKVSGVKKHLYSSAASWSVTIRMSIRAGNDDPPRHTPF</sequence>
<proteinExistence type="predicted"/>
<comment type="caution">
    <text evidence="1">The sequence shown here is derived from an EMBL/GenBank/DDBJ whole genome shotgun (WGS) entry which is preliminary data.</text>
</comment>
<organism evidence="1 2">
    <name type="scientific">Adiantum capillus-veneris</name>
    <name type="common">Maidenhair fern</name>
    <dbReference type="NCBI Taxonomy" id="13818"/>
    <lineage>
        <taxon>Eukaryota</taxon>
        <taxon>Viridiplantae</taxon>
        <taxon>Streptophyta</taxon>
        <taxon>Embryophyta</taxon>
        <taxon>Tracheophyta</taxon>
        <taxon>Polypodiopsida</taxon>
        <taxon>Polypodiidae</taxon>
        <taxon>Polypodiales</taxon>
        <taxon>Pteridineae</taxon>
        <taxon>Pteridaceae</taxon>
        <taxon>Vittarioideae</taxon>
        <taxon>Adiantum</taxon>
    </lineage>
</organism>
<reference evidence="1" key="1">
    <citation type="submission" date="2021-01" db="EMBL/GenBank/DDBJ databases">
        <title>Adiantum capillus-veneris genome.</title>
        <authorList>
            <person name="Fang Y."/>
            <person name="Liao Q."/>
        </authorList>
    </citation>
    <scope>NUCLEOTIDE SEQUENCE</scope>
    <source>
        <strain evidence="1">H3</strain>
        <tissue evidence="1">Leaf</tissue>
    </source>
</reference>